<evidence type="ECO:0000256" key="3">
    <source>
        <dbReference type="ARBA" id="ARBA00023002"/>
    </source>
</evidence>
<dbReference type="Proteomes" id="UP001449657">
    <property type="component" value="Chromosome"/>
</dbReference>
<evidence type="ECO:0000256" key="5">
    <source>
        <dbReference type="ARBA" id="ARBA00023014"/>
    </source>
</evidence>
<protein>
    <submittedName>
        <fullName evidence="7">FAD-dependent oxidoreductase</fullName>
    </submittedName>
</protein>
<keyword evidence="8" id="KW-1185">Reference proteome</keyword>
<evidence type="ECO:0000313" key="8">
    <source>
        <dbReference type="Proteomes" id="UP001449657"/>
    </source>
</evidence>
<dbReference type="InterPro" id="IPR039650">
    <property type="entry name" value="HdrA-like"/>
</dbReference>
<dbReference type="Pfam" id="PF12831">
    <property type="entry name" value="FAD_oxidored"/>
    <property type="match status" value="1"/>
</dbReference>
<dbReference type="InterPro" id="IPR036188">
    <property type="entry name" value="FAD/NAD-bd_sf"/>
</dbReference>
<gene>
    <name evidence="7" type="ORF">WJU22_25745</name>
</gene>
<dbReference type="PRINTS" id="PR00411">
    <property type="entry name" value="PNDRDTASEI"/>
</dbReference>
<evidence type="ECO:0000313" key="7">
    <source>
        <dbReference type="EMBL" id="WZN46302.1"/>
    </source>
</evidence>
<feature type="signal peptide" evidence="6">
    <location>
        <begin position="1"/>
        <end position="24"/>
    </location>
</feature>
<evidence type="ECO:0000256" key="6">
    <source>
        <dbReference type="SAM" id="SignalP"/>
    </source>
</evidence>
<dbReference type="Gene3D" id="3.50.50.60">
    <property type="entry name" value="FAD/NAD(P)-binding domain"/>
    <property type="match status" value="1"/>
</dbReference>
<evidence type="ECO:0000256" key="2">
    <source>
        <dbReference type="ARBA" id="ARBA00022723"/>
    </source>
</evidence>
<keyword evidence="3" id="KW-0560">Oxidoreductase</keyword>
<evidence type="ECO:0000256" key="1">
    <source>
        <dbReference type="ARBA" id="ARBA00022485"/>
    </source>
</evidence>
<keyword evidence="5" id="KW-0411">Iron-sulfur</keyword>
<feature type="chain" id="PRO_5047039486" evidence="6">
    <location>
        <begin position="25"/>
        <end position="620"/>
    </location>
</feature>
<proteinExistence type="predicted"/>
<keyword evidence="6" id="KW-0732">Signal</keyword>
<accession>A0ABZ2Z401</accession>
<sequence length="620" mass="67667">MMNRFRKIARLSGWALLFPLFLQAQQQTDLLIVGGGASGTMAGIQAARMGVQTLIVEETTWLGGMLTSAGVAAIDGNHRMPSGLWGEFRKKLYDHYGGPDKVATGWVSNTLFEPHVGNTLLRQLAAAEKNLRIEFQTSFTAIRRANGRWTVTVRQGKKSREISARIVIDATELGDVMAAAGAKYSIGMDNRDITGEALAPPAANNIIQDLTYVVVLKDYGKGADKTIPKPAGYDPAPFRLCCGIADPASYDAPKNNCDMMMQYGRLPNGKYMINWPKHGNDYYLNIIEKTPAERTEALKAAKLHTLRFVYYLQTELGMKHLGIADDEFPTADKLPMIPYHRESRRVKGKALFTANHVAKPYDQALPLYRTGIAVGDYTIDHHHDKNTDAPQIDFVKMRVPSYNVPMGALVPEGVEGLIVAEKSIGVTNIVNGATRLQPVVMGIGQAAGALAAVALRNGTDPSVTDIRAVQQSLLDSKAYIMPFLDVPAESPHFAAIQRVGAAGVLRGSGVAFNWANQTWFYPAREVSAFELVEGLRPLFPELRTYWGASGDPLTVAALLEIFSKAGVSVTQQILADNWRQLALPGTPAPETVLHRGSAAVLVDHFLQPFNIPVDFSGKTR</sequence>
<dbReference type="SUPFAM" id="SSF51905">
    <property type="entry name" value="FAD/NAD(P)-binding domain"/>
    <property type="match status" value="1"/>
</dbReference>
<name>A0ABZ2Z401_9BACT</name>
<reference evidence="7 8" key="1">
    <citation type="submission" date="2024-03" db="EMBL/GenBank/DDBJ databases">
        <title>Chitinophaga caseinilytica sp. nov., a casein hydrolysing bacterium isolated from forest soil.</title>
        <authorList>
            <person name="Lee D.S."/>
            <person name="Han D.M."/>
            <person name="Baek J.H."/>
            <person name="Choi D.G."/>
            <person name="Jeon J.H."/>
            <person name="Jeon C.O."/>
        </authorList>
    </citation>
    <scope>NUCLEOTIDE SEQUENCE [LARGE SCALE GENOMIC DNA]</scope>
    <source>
        <strain evidence="7 8">KACC 19118</strain>
    </source>
</reference>
<keyword evidence="2" id="KW-0479">Metal-binding</keyword>
<dbReference type="RefSeq" id="WP_341841033.1">
    <property type="nucleotide sequence ID" value="NZ_CP149792.1"/>
</dbReference>
<organism evidence="7 8">
    <name type="scientific">Chitinophaga caseinilytica</name>
    <dbReference type="NCBI Taxonomy" id="2267521"/>
    <lineage>
        <taxon>Bacteria</taxon>
        <taxon>Pseudomonadati</taxon>
        <taxon>Bacteroidota</taxon>
        <taxon>Chitinophagia</taxon>
        <taxon>Chitinophagales</taxon>
        <taxon>Chitinophagaceae</taxon>
        <taxon>Chitinophaga</taxon>
    </lineage>
</organism>
<evidence type="ECO:0000256" key="4">
    <source>
        <dbReference type="ARBA" id="ARBA00023004"/>
    </source>
</evidence>
<dbReference type="EMBL" id="CP150096">
    <property type="protein sequence ID" value="WZN46302.1"/>
    <property type="molecule type" value="Genomic_DNA"/>
</dbReference>
<keyword evidence="4" id="KW-0408">Iron</keyword>
<dbReference type="PANTHER" id="PTHR43498:SF1">
    <property type="entry name" value="COB--COM HETERODISULFIDE REDUCTASE IRON-SULFUR SUBUNIT A"/>
    <property type="match status" value="1"/>
</dbReference>
<dbReference type="PANTHER" id="PTHR43498">
    <property type="entry name" value="FERREDOXIN:COB-COM HETERODISULFIDE REDUCTASE SUBUNIT A"/>
    <property type="match status" value="1"/>
</dbReference>
<keyword evidence="1" id="KW-0004">4Fe-4S</keyword>